<gene>
    <name evidence="2" type="ORF">DRP44_06390</name>
</gene>
<comment type="caution">
    <text evidence="2">The sequence shown here is derived from an EMBL/GenBank/DDBJ whole genome shotgun (WGS) entry which is preliminary data.</text>
</comment>
<evidence type="ECO:0000313" key="2">
    <source>
        <dbReference type="EMBL" id="RKX65419.1"/>
    </source>
</evidence>
<dbReference type="Proteomes" id="UP000282321">
    <property type="component" value="Unassembled WGS sequence"/>
</dbReference>
<sequence length="244" mass="28949">MKIFYKVIIVVLFPIFVFSMTANELLKRIDNRHFYSTISYKAIMKIHFANETLEKHLSIYVKGNEKAYLEIIYPPEERGTRYLKLKDAMWIYFPSADDVIRISGHMLRQSMFGSDLSYEDASSSKKLSEYYDATYDTSRTNDTMYVLDLIAKEKDASYYRRKVYVSKGSLLIKKMELFAKSGKLLRTMKFENYKKYGSIYVPMKMEVRDEVRKNSYTDIMLFNVKIDVILPSRMFTKSYLRRKS</sequence>
<proteinExistence type="predicted"/>
<reference evidence="2 3" key="1">
    <citation type="submission" date="2018-06" db="EMBL/GenBank/DDBJ databases">
        <title>Extensive metabolic versatility and redundancy in microbially diverse, dynamic hydrothermal sediments.</title>
        <authorList>
            <person name="Dombrowski N."/>
            <person name="Teske A."/>
            <person name="Baker B.J."/>
        </authorList>
    </citation>
    <scope>NUCLEOTIDE SEQUENCE [LARGE SCALE GENOMIC DNA]</scope>
    <source>
        <strain evidence="2">B35_G9</strain>
    </source>
</reference>
<dbReference type="SUPFAM" id="SSF89392">
    <property type="entry name" value="Prokaryotic lipoproteins and lipoprotein localization factors"/>
    <property type="match status" value="1"/>
</dbReference>
<dbReference type="CDD" id="cd16329">
    <property type="entry name" value="LolA_like"/>
    <property type="match status" value="1"/>
</dbReference>
<keyword evidence="2" id="KW-0449">Lipoprotein</keyword>
<name>A0A660S6D0_UNCT6</name>
<dbReference type="AlphaFoldDB" id="A0A660S6D0"/>
<dbReference type="Gene3D" id="2.50.20.10">
    <property type="entry name" value="Lipoprotein localisation LolA/LolB/LppX"/>
    <property type="match status" value="1"/>
</dbReference>
<dbReference type="Pfam" id="PF17131">
    <property type="entry name" value="LolA_like"/>
    <property type="match status" value="1"/>
</dbReference>
<accession>A0A660S6D0</accession>
<organism evidence="2 3">
    <name type="scientific">candidate division TA06 bacterium</name>
    <dbReference type="NCBI Taxonomy" id="2250710"/>
    <lineage>
        <taxon>Bacteria</taxon>
        <taxon>Bacteria division TA06</taxon>
    </lineage>
</organism>
<evidence type="ECO:0000313" key="3">
    <source>
        <dbReference type="Proteomes" id="UP000282321"/>
    </source>
</evidence>
<dbReference type="InterPro" id="IPR029046">
    <property type="entry name" value="LolA/LolB/LppX"/>
</dbReference>
<evidence type="ECO:0000259" key="1">
    <source>
        <dbReference type="Pfam" id="PF17131"/>
    </source>
</evidence>
<dbReference type="InterPro" id="IPR033399">
    <property type="entry name" value="TP_0789-like"/>
</dbReference>
<protein>
    <submittedName>
        <fullName evidence="2">Outer membrane lipoprotein-sorting protein</fullName>
    </submittedName>
</protein>
<feature type="domain" description="Uncharacterized protein TP-0789" evidence="1">
    <location>
        <begin position="63"/>
        <end position="242"/>
    </location>
</feature>
<dbReference type="EMBL" id="QNBC01000091">
    <property type="protein sequence ID" value="RKX65419.1"/>
    <property type="molecule type" value="Genomic_DNA"/>
</dbReference>